<dbReference type="RefSeq" id="WP_103963401.1">
    <property type="nucleotide sequence ID" value="NZ_FNVT01000026.1"/>
</dbReference>
<organism evidence="1 2">
    <name type="scientific">Nonomuraea solani</name>
    <dbReference type="NCBI Taxonomy" id="1144553"/>
    <lineage>
        <taxon>Bacteria</taxon>
        <taxon>Bacillati</taxon>
        <taxon>Actinomycetota</taxon>
        <taxon>Actinomycetes</taxon>
        <taxon>Streptosporangiales</taxon>
        <taxon>Streptosporangiaceae</taxon>
        <taxon>Nonomuraea</taxon>
    </lineage>
</organism>
<gene>
    <name evidence="1" type="ORF">SAMN05444920_1263</name>
</gene>
<proteinExistence type="predicted"/>
<dbReference type="OrthoDB" id="4954307at2"/>
<dbReference type="AlphaFoldDB" id="A0A1H6EZP9"/>
<protein>
    <submittedName>
        <fullName evidence="1">Uncharacterized protein</fullName>
    </submittedName>
</protein>
<dbReference type="EMBL" id="FNVT01000026">
    <property type="protein sequence ID" value="SEH02345.1"/>
    <property type="molecule type" value="Genomic_DNA"/>
</dbReference>
<name>A0A1H6EZP9_9ACTN</name>
<evidence type="ECO:0000313" key="1">
    <source>
        <dbReference type="EMBL" id="SEH02345.1"/>
    </source>
</evidence>
<reference evidence="1 2" key="1">
    <citation type="submission" date="2016-10" db="EMBL/GenBank/DDBJ databases">
        <authorList>
            <person name="de Groot N.N."/>
        </authorList>
    </citation>
    <scope>NUCLEOTIDE SEQUENCE [LARGE SCALE GENOMIC DNA]</scope>
    <source>
        <strain evidence="1 2">CGMCC 4.7037</strain>
    </source>
</reference>
<accession>A0A1H6EZP9</accession>
<evidence type="ECO:0000313" key="2">
    <source>
        <dbReference type="Proteomes" id="UP000236732"/>
    </source>
</evidence>
<sequence>MDPAEQISDPVTAITTGPPLDLAFATKGELAIGLLGETYADHVHLDFVTEDEVYGACTKLRTYLEGHGQAYVPRIRAFTLTLGGGTCLTCAQAVAKQLRQKRRWVIRSVTTATARRLGVWAFPWTSPRKGLSSRGGWAPFERDDHLLCRRSVDQSLYSEQVLPLGHDFVRKVGCVVVVAVELDQPQVLGGGCVGWRRGQLLHGRPKLGHRLEGA</sequence>
<dbReference type="Proteomes" id="UP000236732">
    <property type="component" value="Unassembled WGS sequence"/>
</dbReference>
<keyword evidence="2" id="KW-1185">Reference proteome</keyword>